<feature type="non-terminal residue" evidence="1">
    <location>
        <position position="364"/>
    </location>
</feature>
<name>A0ACC1L540_9FUNG</name>
<feature type="non-terminal residue" evidence="1">
    <location>
        <position position="1"/>
    </location>
</feature>
<dbReference type="Proteomes" id="UP001140096">
    <property type="component" value="Unassembled WGS sequence"/>
</dbReference>
<organism evidence="1 2">
    <name type="scientific">Coemansia furcata</name>
    <dbReference type="NCBI Taxonomy" id="417177"/>
    <lineage>
        <taxon>Eukaryota</taxon>
        <taxon>Fungi</taxon>
        <taxon>Fungi incertae sedis</taxon>
        <taxon>Zoopagomycota</taxon>
        <taxon>Kickxellomycotina</taxon>
        <taxon>Kickxellomycetes</taxon>
        <taxon>Kickxellales</taxon>
        <taxon>Kickxellaceae</taxon>
        <taxon>Coemansia</taxon>
    </lineage>
</organism>
<comment type="caution">
    <text evidence="1">The sequence shown here is derived from an EMBL/GenBank/DDBJ whole genome shotgun (WGS) entry which is preliminary data.</text>
</comment>
<dbReference type="EMBL" id="JANBUP010002353">
    <property type="protein sequence ID" value="KAJ2800707.1"/>
    <property type="molecule type" value="Genomic_DNA"/>
</dbReference>
<accession>A0ACC1L540</accession>
<proteinExistence type="predicted"/>
<sequence>TYASSLDPRHREPLVRTRHVFVDATSLSTRCLICDLRLTTRIDQLSNSNSSSNNSPAIRLHRSWCQLTATLAAGMLGTYQTHIGTCPRHLVLANPRNNTSRRRNSNSRGRSMPAMPTVAEGHPQMRHCAAVRYRPLDLLLLKMGQTRGGHSSSVPGARRAVVDISSGRTNSVRQQAVRADRLVGSNNRTNHRHPLLLTTRREVIIIDIAMSPKSSQSVDADYLPRPGRRPSRVLTKAESTTCVRVRSRDAALCAGRTKSTTICLGHRAVLRLCRDRRLPPRRASSAAKPVTGRVIALARMARVLPRLLHLPRDTLQADLPSVPEVRAKLEPRVAVVGDADGAKELLDLLRRANLKEPSGIPTLH</sequence>
<gene>
    <name evidence="1" type="ORF">H4S07_005116</name>
</gene>
<evidence type="ECO:0000313" key="2">
    <source>
        <dbReference type="Proteomes" id="UP001140096"/>
    </source>
</evidence>
<protein>
    <submittedName>
        <fullName evidence="1">Uncharacterized protein</fullName>
    </submittedName>
</protein>
<reference evidence="1" key="1">
    <citation type="submission" date="2022-07" db="EMBL/GenBank/DDBJ databases">
        <title>Phylogenomic reconstructions and comparative analyses of Kickxellomycotina fungi.</title>
        <authorList>
            <person name="Reynolds N.K."/>
            <person name="Stajich J.E."/>
            <person name="Barry K."/>
            <person name="Grigoriev I.V."/>
            <person name="Crous P."/>
            <person name="Smith M.E."/>
        </authorList>
    </citation>
    <scope>NUCLEOTIDE SEQUENCE</scope>
    <source>
        <strain evidence="1">CBS 102833</strain>
    </source>
</reference>
<keyword evidence="2" id="KW-1185">Reference proteome</keyword>
<evidence type="ECO:0000313" key="1">
    <source>
        <dbReference type="EMBL" id="KAJ2800707.1"/>
    </source>
</evidence>